<feature type="region of interest" description="Disordered" evidence="1">
    <location>
        <begin position="257"/>
        <end position="385"/>
    </location>
</feature>
<sequence length="448" mass="47857">MEPGTKPRRSLPRSTGAYPLASSSRPSKAPKAKVRPLSLVQKYHGEQPAHRPRTPKPTIASLAKVRSPAPQVPQPLFKVTAVRQQAFPTSPSNSSIAGKSSAAAPPTKKADSERAERKPRPAPTQAKENPGNRTRARLPARLLTVPKTVIARRGSIGRRPSVSRRRSNSIRAAVTNAKQAAASSPSPPAQRVRTSSSKSLIPKLSKSSLSPSKPSRSRTEAVKAQSVADETKVEKQVIPSVHVEKVAVAAPAVEENQAAFEGPGSMLEHEQAPTRDVHSSADEAEQGSMDEEASSAPQDELPIAENVMPAPPPLENLLSPETPHDTEQQTHPPKTINEETARTTPSPGPSSPILKSPTESAFPPSTSASSMQDDNEGGLVASPSSSLMSAAYMDALAMRTRGRKIFVPPLEEDRQASKNAQIVQELARLRSARRVQRAVSVGESDNTR</sequence>
<keyword evidence="3" id="KW-1185">Reference proteome</keyword>
<feature type="compositionally biased region" description="Polar residues" evidence="1">
    <location>
        <begin position="82"/>
        <end position="96"/>
    </location>
</feature>
<feature type="compositionally biased region" description="Polar residues" evidence="1">
    <location>
        <begin position="357"/>
        <end position="372"/>
    </location>
</feature>
<evidence type="ECO:0000313" key="2">
    <source>
        <dbReference type="EMBL" id="KIY62968.1"/>
    </source>
</evidence>
<feature type="compositionally biased region" description="Low complexity" evidence="1">
    <location>
        <begin position="97"/>
        <end position="107"/>
    </location>
</feature>
<feature type="compositionally biased region" description="Basic and acidic residues" evidence="1">
    <location>
        <begin position="267"/>
        <end position="281"/>
    </location>
</feature>
<evidence type="ECO:0000313" key="3">
    <source>
        <dbReference type="Proteomes" id="UP000054007"/>
    </source>
</evidence>
<evidence type="ECO:0000256" key="1">
    <source>
        <dbReference type="SAM" id="MobiDB-lite"/>
    </source>
</evidence>
<feature type="region of interest" description="Disordered" evidence="1">
    <location>
        <begin position="1"/>
        <end position="236"/>
    </location>
</feature>
<reference evidence="2 3" key="1">
    <citation type="journal article" date="2015" name="Fungal Genet. Biol.">
        <title>Evolution of novel wood decay mechanisms in Agaricales revealed by the genome sequences of Fistulina hepatica and Cylindrobasidium torrendii.</title>
        <authorList>
            <person name="Floudas D."/>
            <person name="Held B.W."/>
            <person name="Riley R."/>
            <person name="Nagy L.G."/>
            <person name="Koehler G."/>
            <person name="Ransdell A.S."/>
            <person name="Younus H."/>
            <person name="Chow J."/>
            <person name="Chiniquy J."/>
            <person name="Lipzen A."/>
            <person name="Tritt A."/>
            <person name="Sun H."/>
            <person name="Haridas S."/>
            <person name="LaButti K."/>
            <person name="Ohm R.A."/>
            <person name="Kues U."/>
            <person name="Blanchette R.A."/>
            <person name="Grigoriev I.V."/>
            <person name="Minto R.E."/>
            <person name="Hibbett D.S."/>
        </authorList>
    </citation>
    <scope>NUCLEOTIDE SEQUENCE [LARGE SCALE GENOMIC DNA]</scope>
    <source>
        <strain evidence="2 3">FP15055 ss-10</strain>
    </source>
</reference>
<feature type="compositionally biased region" description="Basic and acidic residues" evidence="1">
    <location>
        <begin position="108"/>
        <end position="119"/>
    </location>
</feature>
<proteinExistence type="predicted"/>
<dbReference type="AlphaFoldDB" id="A0A0D7AX66"/>
<dbReference type="Proteomes" id="UP000054007">
    <property type="component" value="Unassembled WGS sequence"/>
</dbReference>
<organism evidence="2 3">
    <name type="scientific">Cylindrobasidium torrendii FP15055 ss-10</name>
    <dbReference type="NCBI Taxonomy" id="1314674"/>
    <lineage>
        <taxon>Eukaryota</taxon>
        <taxon>Fungi</taxon>
        <taxon>Dikarya</taxon>
        <taxon>Basidiomycota</taxon>
        <taxon>Agaricomycotina</taxon>
        <taxon>Agaricomycetes</taxon>
        <taxon>Agaricomycetidae</taxon>
        <taxon>Agaricales</taxon>
        <taxon>Marasmiineae</taxon>
        <taxon>Physalacriaceae</taxon>
        <taxon>Cylindrobasidium</taxon>
    </lineage>
</organism>
<gene>
    <name evidence="2" type="ORF">CYLTODRAFT_426502</name>
</gene>
<feature type="compositionally biased region" description="Low complexity" evidence="1">
    <location>
        <begin position="195"/>
        <end position="214"/>
    </location>
</feature>
<name>A0A0D7AX66_9AGAR</name>
<feature type="compositionally biased region" description="Acidic residues" evidence="1">
    <location>
        <begin position="282"/>
        <end position="293"/>
    </location>
</feature>
<dbReference type="EMBL" id="KN880732">
    <property type="protein sequence ID" value="KIY62968.1"/>
    <property type="molecule type" value="Genomic_DNA"/>
</dbReference>
<feature type="compositionally biased region" description="Basic residues" evidence="1">
    <location>
        <begin position="1"/>
        <end position="11"/>
    </location>
</feature>
<accession>A0A0D7AX66</accession>
<protein>
    <submittedName>
        <fullName evidence="2">Uncharacterized protein</fullName>
    </submittedName>
</protein>